<feature type="signal peptide" evidence="1">
    <location>
        <begin position="1"/>
        <end position="26"/>
    </location>
</feature>
<organism evidence="2 3">
    <name type="scientific">Peronospora matthiolae</name>
    <dbReference type="NCBI Taxonomy" id="2874970"/>
    <lineage>
        <taxon>Eukaryota</taxon>
        <taxon>Sar</taxon>
        <taxon>Stramenopiles</taxon>
        <taxon>Oomycota</taxon>
        <taxon>Peronosporomycetes</taxon>
        <taxon>Peronosporales</taxon>
        <taxon>Peronosporaceae</taxon>
        <taxon>Peronospora</taxon>
    </lineage>
</organism>
<sequence>MRISSSALISALVLVAGLTLPPGISAISATEADNLKEENDNHDAGIADKNLRTADTNNSEERVMLFEIFKSVVNSIPVPKLQKLFQSNKAKVTIDEGEFLVKLSGSKLFSSTKAQLRTFMSNHKIDDLANMLQKAKESSDSTISDRAKNLLKGLLEHWATKKKSPDTVLNSLNVFGRPSRPTEDDYRKIKVLHAYIQQLRPGGESYPVLFEALKNRFGHILLGAILARSGKLGDANTLLKLLMDKWKETLSIDNMFSQLLDFDPKIRPVFKSGELLTLERYVKYVNEDMDVLDVLTKGFGGEAQVAKLAYEAQVSTTCLKASKYLRELLLRWMAQGIEPDKLLSTKFPKMLSQEDEQMKKFISDRYSELYESRPDLFNRKLDGPREH</sequence>
<protein>
    <recommendedName>
        <fullName evidence="4">RxLR effector candidate protein</fullName>
    </recommendedName>
</protein>
<dbReference type="AlphaFoldDB" id="A0AAV1TTK4"/>
<evidence type="ECO:0000313" key="3">
    <source>
        <dbReference type="Proteomes" id="UP001162060"/>
    </source>
</evidence>
<gene>
    <name evidence="2" type="ORF">PM001_LOCUS10268</name>
</gene>
<evidence type="ECO:0000313" key="2">
    <source>
        <dbReference type="EMBL" id="CAK7925118.1"/>
    </source>
</evidence>
<feature type="chain" id="PRO_5043909293" description="RxLR effector candidate protein" evidence="1">
    <location>
        <begin position="27"/>
        <end position="387"/>
    </location>
</feature>
<keyword evidence="1" id="KW-0732">Signal</keyword>
<proteinExistence type="predicted"/>
<evidence type="ECO:0008006" key="4">
    <source>
        <dbReference type="Google" id="ProtNLM"/>
    </source>
</evidence>
<evidence type="ECO:0000256" key="1">
    <source>
        <dbReference type="SAM" id="SignalP"/>
    </source>
</evidence>
<comment type="caution">
    <text evidence="2">The sequence shown here is derived from an EMBL/GenBank/DDBJ whole genome shotgun (WGS) entry which is preliminary data.</text>
</comment>
<reference evidence="2" key="1">
    <citation type="submission" date="2024-01" db="EMBL/GenBank/DDBJ databases">
        <authorList>
            <person name="Webb A."/>
        </authorList>
    </citation>
    <scope>NUCLEOTIDE SEQUENCE</scope>
    <source>
        <strain evidence="2">Pm1</strain>
    </source>
</reference>
<accession>A0AAV1TTK4</accession>
<name>A0AAV1TTK4_9STRA</name>
<dbReference type="Proteomes" id="UP001162060">
    <property type="component" value="Unassembled WGS sequence"/>
</dbReference>
<dbReference type="EMBL" id="CAKLBY020000086">
    <property type="protein sequence ID" value="CAK7925118.1"/>
    <property type="molecule type" value="Genomic_DNA"/>
</dbReference>